<dbReference type="AlphaFoldDB" id="A0AAJ0F5Q7"/>
<comment type="caution">
    <text evidence="1">The sequence shown here is derived from an EMBL/GenBank/DDBJ whole genome shotgun (WGS) entry which is preliminary data.</text>
</comment>
<organism evidence="1 2">
    <name type="scientific">Echria macrotheca</name>
    <dbReference type="NCBI Taxonomy" id="438768"/>
    <lineage>
        <taxon>Eukaryota</taxon>
        <taxon>Fungi</taxon>
        <taxon>Dikarya</taxon>
        <taxon>Ascomycota</taxon>
        <taxon>Pezizomycotina</taxon>
        <taxon>Sordariomycetes</taxon>
        <taxon>Sordariomycetidae</taxon>
        <taxon>Sordariales</taxon>
        <taxon>Schizotheciaceae</taxon>
        <taxon>Echria</taxon>
    </lineage>
</organism>
<evidence type="ECO:0000313" key="1">
    <source>
        <dbReference type="EMBL" id="KAK1751603.1"/>
    </source>
</evidence>
<keyword evidence="2" id="KW-1185">Reference proteome</keyword>
<protein>
    <submittedName>
        <fullName evidence="1">Uncharacterized protein</fullName>
    </submittedName>
</protein>
<dbReference type="InterPro" id="IPR032675">
    <property type="entry name" value="LRR_dom_sf"/>
</dbReference>
<dbReference type="Gene3D" id="3.80.10.10">
    <property type="entry name" value="Ribonuclease Inhibitor"/>
    <property type="match status" value="1"/>
</dbReference>
<sequence>MRDQIMTRSTVAREEIAAQTQGLSTAYILPQEIWLEVMRVLADQLDTNSLYVCSQVSRGLASLALPLLYSIHHNSPAGLSVIGFVKGSMILWRSIIASASGATFLPYCTFIKALNLSNLLNILDDVPRYPQQYKKYFQDVFFAPPLQDLKIRRGRAVDFSDATIVAAADRIIDKLRTAAHDEDKDIGITSLEGPYLPTANLINWVSVLSRLKSLAVRDGSVLNRDVGLAIRENCPGFNEITCYFCDGTDVDMEMAGCIGSLNPNTLESFTITSKNELGQETFQALGQHAVSLTRLSVRDIGHPGLNSLHLIGPCPQLQALTLESDRVIRRSRWASYEETISWLEQSVNLVDVRLNIADGPQFLAAVLEQSKISLLSLNIEVTGDADALYLELSRQTKIQTLTIRSSRDEDDEDMVGTETIQLLVVALSKMEQLRQLILSEPLTAEGFACAKCDTLERVSLNAYGMDEAYLQLLCTLPRLKFLHIMSSTAFTYWQLLAFVQTLRDDAQGDHGGFHLALDGQLWEYRFSPVDEATIRDTIREAFGGGFEVLVQGDPDELHESDFSD</sequence>
<evidence type="ECO:0000313" key="2">
    <source>
        <dbReference type="Proteomes" id="UP001239445"/>
    </source>
</evidence>
<dbReference type="SUPFAM" id="SSF52047">
    <property type="entry name" value="RNI-like"/>
    <property type="match status" value="1"/>
</dbReference>
<dbReference type="Proteomes" id="UP001239445">
    <property type="component" value="Unassembled WGS sequence"/>
</dbReference>
<name>A0AAJ0F5Q7_9PEZI</name>
<proteinExistence type="predicted"/>
<accession>A0AAJ0F5Q7</accession>
<gene>
    <name evidence="1" type="ORF">QBC47DRAFT_390520</name>
</gene>
<dbReference type="EMBL" id="MU839841">
    <property type="protein sequence ID" value="KAK1751603.1"/>
    <property type="molecule type" value="Genomic_DNA"/>
</dbReference>
<reference evidence="1" key="1">
    <citation type="submission" date="2023-06" db="EMBL/GenBank/DDBJ databases">
        <title>Genome-scale phylogeny and comparative genomics of the fungal order Sordariales.</title>
        <authorList>
            <consortium name="Lawrence Berkeley National Laboratory"/>
            <person name="Hensen N."/>
            <person name="Bonometti L."/>
            <person name="Westerberg I."/>
            <person name="Brannstrom I.O."/>
            <person name="Guillou S."/>
            <person name="Cros-Aarteil S."/>
            <person name="Calhoun S."/>
            <person name="Haridas S."/>
            <person name="Kuo A."/>
            <person name="Mondo S."/>
            <person name="Pangilinan J."/>
            <person name="Riley R."/>
            <person name="Labutti K."/>
            <person name="Andreopoulos B."/>
            <person name="Lipzen A."/>
            <person name="Chen C."/>
            <person name="Yanf M."/>
            <person name="Daum C."/>
            <person name="Ng V."/>
            <person name="Clum A."/>
            <person name="Steindorff A."/>
            <person name="Ohm R."/>
            <person name="Martin F."/>
            <person name="Silar P."/>
            <person name="Natvig D."/>
            <person name="Lalanne C."/>
            <person name="Gautier V."/>
            <person name="Ament-Velasquez S.L."/>
            <person name="Kruys A."/>
            <person name="Hutchinson M.I."/>
            <person name="Powell A.J."/>
            <person name="Barry K."/>
            <person name="Miller A.N."/>
            <person name="Grigoriev I.V."/>
            <person name="Debuchy R."/>
            <person name="Gladieux P."/>
            <person name="Thoren M.H."/>
            <person name="Johannesson H."/>
        </authorList>
    </citation>
    <scope>NUCLEOTIDE SEQUENCE</scope>
    <source>
        <strain evidence="1">PSN4</strain>
    </source>
</reference>